<comment type="caution">
    <text evidence="3">The sequence shown here is derived from an EMBL/GenBank/DDBJ whole genome shotgun (WGS) entry which is preliminary data.</text>
</comment>
<proteinExistence type="inferred from homology"/>
<comment type="similarity">
    <text evidence="1 2">Belongs to the UPF0235 family.</text>
</comment>
<dbReference type="PATRIC" id="fig|1263870.3.peg.5245"/>
<keyword evidence="4" id="KW-1185">Reference proteome</keyword>
<dbReference type="RefSeq" id="WP_008684493.1">
    <property type="nucleotide sequence ID" value="NZ_ANOH01000341.1"/>
</dbReference>
<evidence type="ECO:0000313" key="4">
    <source>
        <dbReference type="Proteomes" id="UP000011885"/>
    </source>
</evidence>
<dbReference type="AlphaFoldDB" id="M5UC93"/>
<evidence type="ECO:0000313" key="3">
    <source>
        <dbReference type="EMBL" id="EMI53618.1"/>
    </source>
</evidence>
<evidence type="ECO:0000256" key="1">
    <source>
        <dbReference type="ARBA" id="ARBA00010364"/>
    </source>
</evidence>
<name>M5UC93_9BACT</name>
<evidence type="ECO:0000256" key="2">
    <source>
        <dbReference type="HAMAP-Rule" id="MF_00634"/>
    </source>
</evidence>
<dbReference type="InterPro" id="IPR036591">
    <property type="entry name" value="YggU-like_sf"/>
</dbReference>
<dbReference type="SUPFAM" id="SSF69786">
    <property type="entry name" value="YggU-like"/>
    <property type="match status" value="1"/>
</dbReference>
<dbReference type="PANTHER" id="PTHR13420">
    <property type="entry name" value="UPF0235 PROTEIN C15ORF40"/>
    <property type="match status" value="1"/>
</dbReference>
<sequence length="97" mass="10032">MIEIRETKDGCVFPVRVTPKAKKPSIGGEHDGALKVAVAAPPENGKANSAVEASIAKWLGTSKSSVEITAGLTSRVKTVHVQGITKDTVASAIHDLG</sequence>
<dbReference type="EMBL" id="ANOH01000341">
    <property type="protein sequence ID" value="EMI53618.1"/>
    <property type="molecule type" value="Genomic_DNA"/>
</dbReference>
<dbReference type="NCBIfam" id="TIGR00251">
    <property type="entry name" value="DUF167 family protein"/>
    <property type="match status" value="1"/>
</dbReference>
<dbReference type="PANTHER" id="PTHR13420:SF7">
    <property type="entry name" value="UPF0235 PROTEIN C15ORF40"/>
    <property type="match status" value="1"/>
</dbReference>
<dbReference type="SMART" id="SM01152">
    <property type="entry name" value="DUF167"/>
    <property type="match status" value="1"/>
</dbReference>
<dbReference type="Gene3D" id="3.30.1200.10">
    <property type="entry name" value="YggU-like"/>
    <property type="match status" value="1"/>
</dbReference>
<accession>M5UC93</accession>
<dbReference type="Pfam" id="PF02594">
    <property type="entry name" value="DUF167"/>
    <property type="match status" value="1"/>
</dbReference>
<dbReference type="HAMAP" id="MF_00634">
    <property type="entry name" value="UPF0235"/>
    <property type="match status" value="1"/>
</dbReference>
<dbReference type="GO" id="GO:0005737">
    <property type="term" value="C:cytoplasm"/>
    <property type="evidence" value="ECO:0007669"/>
    <property type="project" value="TreeGrafter"/>
</dbReference>
<dbReference type="Proteomes" id="UP000011885">
    <property type="component" value="Unassembled WGS sequence"/>
</dbReference>
<organism evidence="3 4">
    <name type="scientific">Rhodopirellula sallentina SM41</name>
    <dbReference type="NCBI Taxonomy" id="1263870"/>
    <lineage>
        <taxon>Bacteria</taxon>
        <taxon>Pseudomonadati</taxon>
        <taxon>Planctomycetota</taxon>
        <taxon>Planctomycetia</taxon>
        <taxon>Pirellulales</taxon>
        <taxon>Pirellulaceae</taxon>
        <taxon>Rhodopirellula</taxon>
    </lineage>
</organism>
<dbReference type="OrthoDB" id="290224at2"/>
<dbReference type="InterPro" id="IPR003746">
    <property type="entry name" value="DUF167"/>
</dbReference>
<reference evidence="3 4" key="1">
    <citation type="journal article" date="2013" name="Mar. Genomics">
        <title>Expression of sulfatases in Rhodopirellula baltica and the diversity of sulfatases in the genus Rhodopirellula.</title>
        <authorList>
            <person name="Wegner C.E."/>
            <person name="Richter-Heitmann T."/>
            <person name="Klindworth A."/>
            <person name="Klockow C."/>
            <person name="Richter M."/>
            <person name="Achstetter T."/>
            <person name="Glockner F.O."/>
            <person name="Harder J."/>
        </authorList>
    </citation>
    <scope>NUCLEOTIDE SEQUENCE [LARGE SCALE GENOMIC DNA]</scope>
    <source>
        <strain evidence="3 4">SM41</strain>
    </source>
</reference>
<gene>
    <name evidence="3" type="ORF">RSSM_04958</name>
</gene>
<protein>
    <recommendedName>
        <fullName evidence="2">UPF0235 protein RSSM_04958</fullName>
    </recommendedName>
</protein>